<feature type="region of interest" description="Disordered" evidence="1">
    <location>
        <begin position="276"/>
        <end position="299"/>
    </location>
</feature>
<name>A0A1L9S9F7_9EURO</name>
<accession>A0A1L9S9F7</accession>
<dbReference type="Pfam" id="PF18596">
    <property type="entry name" value="Sld7_C"/>
    <property type="match status" value="1"/>
</dbReference>
<protein>
    <recommendedName>
        <fullName evidence="2">Sld7 C-terminal domain-containing protein</fullName>
    </recommendedName>
</protein>
<dbReference type="EMBL" id="KV878350">
    <property type="protein sequence ID" value="OJJ43796.1"/>
    <property type="molecule type" value="Genomic_DNA"/>
</dbReference>
<evidence type="ECO:0000259" key="2">
    <source>
        <dbReference type="Pfam" id="PF18596"/>
    </source>
</evidence>
<dbReference type="OrthoDB" id="4205424at2759"/>
<organism evidence="3 4">
    <name type="scientific">Penicilliopsis zonata CBS 506.65</name>
    <dbReference type="NCBI Taxonomy" id="1073090"/>
    <lineage>
        <taxon>Eukaryota</taxon>
        <taxon>Fungi</taxon>
        <taxon>Dikarya</taxon>
        <taxon>Ascomycota</taxon>
        <taxon>Pezizomycotina</taxon>
        <taxon>Eurotiomycetes</taxon>
        <taxon>Eurotiomycetidae</taxon>
        <taxon>Eurotiales</taxon>
        <taxon>Aspergillaceae</taxon>
        <taxon>Penicilliopsis</taxon>
    </lineage>
</organism>
<dbReference type="STRING" id="1073090.A0A1L9S9F7"/>
<dbReference type="Proteomes" id="UP000184188">
    <property type="component" value="Unassembled WGS sequence"/>
</dbReference>
<evidence type="ECO:0000313" key="4">
    <source>
        <dbReference type="Proteomes" id="UP000184188"/>
    </source>
</evidence>
<keyword evidence="4" id="KW-1185">Reference proteome</keyword>
<evidence type="ECO:0000313" key="3">
    <source>
        <dbReference type="EMBL" id="OJJ43796.1"/>
    </source>
</evidence>
<dbReference type="InterPro" id="IPR041260">
    <property type="entry name" value="Sld7_C"/>
</dbReference>
<dbReference type="GeneID" id="34607273"/>
<reference evidence="4" key="1">
    <citation type="journal article" date="2017" name="Genome Biol.">
        <title>Comparative genomics reveals high biological diversity and specific adaptations in the industrially and medically important fungal genus Aspergillus.</title>
        <authorList>
            <person name="de Vries R.P."/>
            <person name="Riley R."/>
            <person name="Wiebenga A."/>
            <person name="Aguilar-Osorio G."/>
            <person name="Amillis S."/>
            <person name="Uchima C.A."/>
            <person name="Anderluh G."/>
            <person name="Asadollahi M."/>
            <person name="Askin M."/>
            <person name="Barry K."/>
            <person name="Battaglia E."/>
            <person name="Bayram O."/>
            <person name="Benocci T."/>
            <person name="Braus-Stromeyer S.A."/>
            <person name="Caldana C."/>
            <person name="Canovas D."/>
            <person name="Cerqueira G.C."/>
            <person name="Chen F."/>
            <person name="Chen W."/>
            <person name="Choi C."/>
            <person name="Clum A."/>
            <person name="Dos Santos R.A."/>
            <person name="Damasio A.R."/>
            <person name="Diallinas G."/>
            <person name="Emri T."/>
            <person name="Fekete E."/>
            <person name="Flipphi M."/>
            <person name="Freyberg S."/>
            <person name="Gallo A."/>
            <person name="Gournas C."/>
            <person name="Habgood R."/>
            <person name="Hainaut M."/>
            <person name="Harispe M.L."/>
            <person name="Henrissat B."/>
            <person name="Hilden K.S."/>
            <person name="Hope R."/>
            <person name="Hossain A."/>
            <person name="Karabika E."/>
            <person name="Karaffa L."/>
            <person name="Karanyi Z."/>
            <person name="Krasevec N."/>
            <person name="Kuo A."/>
            <person name="Kusch H."/>
            <person name="LaButti K."/>
            <person name="Lagendijk E.L."/>
            <person name="Lapidus A."/>
            <person name="Levasseur A."/>
            <person name="Lindquist E."/>
            <person name="Lipzen A."/>
            <person name="Logrieco A.F."/>
            <person name="MacCabe A."/>
            <person name="Maekelae M.R."/>
            <person name="Malavazi I."/>
            <person name="Melin P."/>
            <person name="Meyer V."/>
            <person name="Mielnichuk N."/>
            <person name="Miskei M."/>
            <person name="Molnar A.P."/>
            <person name="Mule G."/>
            <person name="Ngan C.Y."/>
            <person name="Orejas M."/>
            <person name="Orosz E."/>
            <person name="Ouedraogo J.P."/>
            <person name="Overkamp K.M."/>
            <person name="Park H.-S."/>
            <person name="Perrone G."/>
            <person name="Piumi F."/>
            <person name="Punt P.J."/>
            <person name="Ram A.F."/>
            <person name="Ramon A."/>
            <person name="Rauscher S."/>
            <person name="Record E."/>
            <person name="Riano-Pachon D.M."/>
            <person name="Robert V."/>
            <person name="Roehrig J."/>
            <person name="Ruller R."/>
            <person name="Salamov A."/>
            <person name="Salih N.S."/>
            <person name="Samson R.A."/>
            <person name="Sandor E."/>
            <person name="Sanguinetti M."/>
            <person name="Schuetze T."/>
            <person name="Sepcic K."/>
            <person name="Shelest E."/>
            <person name="Sherlock G."/>
            <person name="Sophianopoulou V."/>
            <person name="Squina F.M."/>
            <person name="Sun H."/>
            <person name="Susca A."/>
            <person name="Todd R.B."/>
            <person name="Tsang A."/>
            <person name="Unkles S.E."/>
            <person name="van de Wiele N."/>
            <person name="van Rossen-Uffink D."/>
            <person name="Oliveira J.V."/>
            <person name="Vesth T.C."/>
            <person name="Visser J."/>
            <person name="Yu J.-H."/>
            <person name="Zhou M."/>
            <person name="Andersen M.R."/>
            <person name="Archer D.B."/>
            <person name="Baker S.E."/>
            <person name="Benoit I."/>
            <person name="Brakhage A.A."/>
            <person name="Braus G.H."/>
            <person name="Fischer R."/>
            <person name="Frisvad J.C."/>
            <person name="Goldman G.H."/>
            <person name="Houbraken J."/>
            <person name="Oakley B."/>
            <person name="Pocsi I."/>
            <person name="Scazzocchio C."/>
            <person name="Seiboth B."/>
            <person name="vanKuyk P.A."/>
            <person name="Wortman J."/>
            <person name="Dyer P.S."/>
            <person name="Grigoriev I.V."/>
        </authorList>
    </citation>
    <scope>NUCLEOTIDE SEQUENCE [LARGE SCALE GENOMIC DNA]</scope>
    <source>
        <strain evidence="4">CBS 506.65</strain>
    </source>
</reference>
<gene>
    <name evidence="3" type="ORF">ASPZODRAFT_102577</name>
</gene>
<feature type="domain" description="Sld7 C-terminal" evidence="2">
    <location>
        <begin position="346"/>
        <end position="469"/>
    </location>
</feature>
<proteinExistence type="predicted"/>
<dbReference type="RefSeq" id="XP_022578306.1">
    <property type="nucleotide sequence ID" value="XM_022720808.1"/>
</dbReference>
<dbReference type="AlphaFoldDB" id="A0A1L9S9F7"/>
<evidence type="ECO:0000256" key="1">
    <source>
        <dbReference type="SAM" id="MobiDB-lite"/>
    </source>
</evidence>
<sequence>MNIWSGTITLNGEQGLKDISLVDATSTSHIDISEDCAFSLRCFVNPSLIPLWARAGSSLELHTTNHETSQWLKDSLLCSEWPDSEDLEKFQSLQCPVGMLISVNKPTRGISGFLISDFLVYGVLSSPSGLDRPPTPPVSFSTAFEKQISLGAPQELKLFAAPLSAGLIEKAQGIPSPPPSPADTNIQTEHYAEFLPDLRSSSPKRKRMATLFEVAAQHHKRVRQRGGEAVSQLMAPTVFQSSQQLSLLKIKRESEEPSLPVLEKIAFHRSRSLSLGTNLNPNKIPDHQVDNNRPSSARSHVRNIMAKKLASTVALEKEASPALTATFEETGEPSSTPKDAESIISENKSLITRTILTCMRLYGFNRTNTRSSTIKNTLYTAVNLNGEPCHDGETETRILANDSAVMIPPAVTDEDEFKAMYHATYRAATFALRKYLKESANGVSSAQLPPVLKKERATSMVDEFLRLFCEED</sequence>
<dbReference type="VEuPathDB" id="FungiDB:ASPZODRAFT_102577"/>